<accession>A0A840FM10</accession>
<protein>
    <recommendedName>
        <fullName evidence="3">DUF4403 family protein</fullName>
    </recommendedName>
</protein>
<keyword evidence="2" id="KW-1185">Reference proteome</keyword>
<proteinExistence type="predicted"/>
<dbReference type="InterPro" id="IPR025515">
    <property type="entry name" value="DUF4403"/>
</dbReference>
<dbReference type="EMBL" id="JACIEV010000006">
    <property type="protein sequence ID" value="MBB4154335.1"/>
    <property type="molecule type" value="Genomic_DNA"/>
</dbReference>
<evidence type="ECO:0000313" key="2">
    <source>
        <dbReference type="Proteomes" id="UP000529795"/>
    </source>
</evidence>
<comment type="caution">
    <text evidence="1">The sequence shown here is derived from an EMBL/GenBank/DDBJ whole genome shotgun (WGS) entry which is preliminary data.</text>
</comment>
<evidence type="ECO:0008006" key="3">
    <source>
        <dbReference type="Google" id="ProtNLM"/>
    </source>
</evidence>
<dbReference type="Proteomes" id="UP000529795">
    <property type="component" value="Unassembled WGS sequence"/>
</dbReference>
<evidence type="ECO:0000313" key="1">
    <source>
        <dbReference type="EMBL" id="MBB4154335.1"/>
    </source>
</evidence>
<dbReference type="Pfam" id="PF14356">
    <property type="entry name" value="DUF4403"/>
    <property type="match status" value="1"/>
</dbReference>
<gene>
    <name evidence="1" type="ORF">GGQ80_002248</name>
</gene>
<organism evidence="1 2">
    <name type="scientific">Sphingomonas jinjuensis</name>
    <dbReference type="NCBI Taxonomy" id="535907"/>
    <lineage>
        <taxon>Bacteria</taxon>
        <taxon>Pseudomonadati</taxon>
        <taxon>Pseudomonadota</taxon>
        <taxon>Alphaproteobacteria</taxon>
        <taxon>Sphingomonadales</taxon>
        <taxon>Sphingomonadaceae</taxon>
        <taxon>Sphingomonas</taxon>
    </lineage>
</organism>
<sequence>MAQDGALKIGTAVALAMLAGCGRQEEPAPKRVTTPPDIPHTASTIVVPIEAKLTDVARGLNQAVPVRLWSIDEHRDKCVPAQKVRLFGRERKVTPALGCRLVGEVTRGPMTLRGSGDRLVVTLPVRARLSARDVGGVASETATGTAIVRAVVRLDMQRDWTPKARLQISYDWREPPGVDLLGQRVTFTDQADRKLAGVVAKLERTLPGELKRLEVRRQVENAWARAFTSIQLNGDDPPVWMRVTPQQVGYDGYRVSGGKLRLVATAQVLTETFVGQRPADPAPTPLPPLARQPAAPGFSFATPVLADYAQIEPVLLKALVKLNARGIVAPKIGRIDAQFGKVTMFATEGGRIAVGVDVDAKAPDSPIESAKGRVWLTAVPYNEPNSEVVEFRELSAVTHTDKPQVDLLAGLFATPAVLATISGSLTQNFAKDYARVLTSAKQAIAAKRLGDIILAARIDRVTHGRIVPTGAGLYLPVEASGTATISYRPR</sequence>
<dbReference type="RefSeq" id="WP_183984787.1">
    <property type="nucleotide sequence ID" value="NZ_JACIEV010000006.1"/>
</dbReference>
<reference evidence="1 2" key="1">
    <citation type="submission" date="2020-08" db="EMBL/GenBank/DDBJ databases">
        <title>Genomic Encyclopedia of Type Strains, Phase IV (KMG-IV): sequencing the most valuable type-strain genomes for metagenomic binning, comparative biology and taxonomic classification.</title>
        <authorList>
            <person name="Goeker M."/>
        </authorList>
    </citation>
    <scope>NUCLEOTIDE SEQUENCE [LARGE SCALE GENOMIC DNA]</scope>
    <source>
        <strain evidence="1 2">YC6723</strain>
    </source>
</reference>
<dbReference type="AlphaFoldDB" id="A0A840FM10"/>
<name>A0A840FM10_9SPHN</name>